<reference evidence="8 9" key="1">
    <citation type="submission" date="2019-01" db="EMBL/GenBank/DDBJ databases">
        <title>Genome sequences of Streptomyces and Rhizobium isolates collected from root and soil.</title>
        <authorList>
            <person name="Chhettri S."/>
            <person name="Sevigny J.L."/>
            <person name="Sen A."/>
            <person name="Ennis N."/>
            <person name="Tisa L."/>
        </authorList>
    </citation>
    <scope>NUCLEOTIDE SEQUENCE [LARGE SCALE GENOMIC DNA]</scope>
    <source>
        <strain evidence="8 9">San01</strain>
    </source>
</reference>
<keyword evidence="2 6" id="KW-0812">Transmembrane</keyword>
<dbReference type="Gene3D" id="1.20.1250.20">
    <property type="entry name" value="MFS general substrate transporter like domains"/>
    <property type="match status" value="2"/>
</dbReference>
<dbReference type="InterPro" id="IPR020846">
    <property type="entry name" value="MFS_dom"/>
</dbReference>
<keyword evidence="3 6" id="KW-1133">Transmembrane helix</keyword>
<dbReference type="PANTHER" id="PTHR11662">
    <property type="entry name" value="SOLUTE CARRIER FAMILY 17"/>
    <property type="match status" value="1"/>
</dbReference>
<feature type="region of interest" description="Disordered" evidence="5">
    <location>
        <begin position="1"/>
        <end position="38"/>
    </location>
</feature>
<keyword evidence="9" id="KW-1185">Reference proteome</keyword>
<sequence length="466" mass="49413">MTGTHPGIRPADGAQPTDGTRPTDGTQPADADTPAAGRPRVGRTRFVILGLLFIGITINYIDRAALSVSLPHISEDFHISPALAGTIMSAFFWTYAFGQMPGGWLADRFGPRVTLFFASLWWGVATALMGLARGTGALLTLRMVLGLGEAPSFPSSAKVVSRWFPRTERSFASATFNNGNAVGGALSIPLVALVVGTLGWRAAFAVAGGLGVLWAFGWWLYYRDPERHGQLKKPELDYIKAGQESADTPTQSSVRWRDLFRFRLVWAMMLGFFCVNFVAYFFITWFPSYLVETYHLSTMKFGFLGMVPGLASMVGGWCGGLVSDWLVRRGTPVTKARKTCLVGGLLGTSVIALAVVSPSVGMALAALSASYFCSTFAAASVWALPGDIAPTPGHVGSIAGIQNTAGNIAGIVSPLLLGVLMGSSGSFVVPLVTAGCVALFGAATYAFLLPKVEPLRLDGEPSHTMG</sequence>
<evidence type="ECO:0000256" key="2">
    <source>
        <dbReference type="ARBA" id="ARBA00022692"/>
    </source>
</evidence>
<gene>
    <name evidence="8" type="ORF">EOT10_26160</name>
</gene>
<feature type="transmembrane region" description="Helical" evidence="6">
    <location>
        <begin position="264"/>
        <end position="283"/>
    </location>
</feature>
<organism evidence="8 9">
    <name type="scientific">Streptomyces antnestii</name>
    <dbReference type="NCBI Taxonomy" id="2494256"/>
    <lineage>
        <taxon>Bacteria</taxon>
        <taxon>Bacillati</taxon>
        <taxon>Actinomycetota</taxon>
        <taxon>Actinomycetes</taxon>
        <taxon>Kitasatosporales</taxon>
        <taxon>Streptomycetaceae</taxon>
        <taxon>Streptomyces</taxon>
    </lineage>
</organism>
<dbReference type="AlphaFoldDB" id="A0A3S2XQY7"/>
<evidence type="ECO:0000256" key="5">
    <source>
        <dbReference type="SAM" id="MobiDB-lite"/>
    </source>
</evidence>
<evidence type="ECO:0000259" key="7">
    <source>
        <dbReference type="PROSITE" id="PS50850"/>
    </source>
</evidence>
<dbReference type="Proteomes" id="UP000283128">
    <property type="component" value="Unassembled WGS sequence"/>
</dbReference>
<feature type="compositionally biased region" description="Polar residues" evidence="5">
    <location>
        <begin position="17"/>
        <end position="26"/>
    </location>
</feature>
<dbReference type="PANTHER" id="PTHR11662:SF399">
    <property type="entry name" value="FI19708P1-RELATED"/>
    <property type="match status" value="1"/>
</dbReference>
<feature type="domain" description="Major facilitator superfamily (MFS) profile" evidence="7">
    <location>
        <begin position="48"/>
        <end position="453"/>
    </location>
</feature>
<feature type="transmembrane region" description="Helical" evidence="6">
    <location>
        <begin position="202"/>
        <end position="222"/>
    </location>
</feature>
<accession>A0A3S2XQY7</accession>
<dbReference type="GO" id="GO:0022857">
    <property type="term" value="F:transmembrane transporter activity"/>
    <property type="evidence" value="ECO:0007669"/>
    <property type="project" value="InterPro"/>
</dbReference>
<dbReference type="EMBL" id="RZYA01000014">
    <property type="protein sequence ID" value="RVU20838.1"/>
    <property type="molecule type" value="Genomic_DNA"/>
</dbReference>
<comment type="caution">
    <text evidence="8">The sequence shown here is derived from an EMBL/GenBank/DDBJ whole genome shotgun (WGS) entry which is preliminary data.</text>
</comment>
<dbReference type="OrthoDB" id="8596007at2"/>
<evidence type="ECO:0000256" key="3">
    <source>
        <dbReference type="ARBA" id="ARBA00022989"/>
    </source>
</evidence>
<evidence type="ECO:0000313" key="8">
    <source>
        <dbReference type="EMBL" id="RVU20838.1"/>
    </source>
</evidence>
<evidence type="ECO:0000256" key="6">
    <source>
        <dbReference type="SAM" id="Phobius"/>
    </source>
</evidence>
<name>A0A3S2XQY7_9ACTN</name>
<feature type="transmembrane region" description="Helical" evidence="6">
    <location>
        <begin position="78"/>
        <end position="97"/>
    </location>
</feature>
<feature type="transmembrane region" description="Helical" evidence="6">
    <location>
        <begin position="46"/>
        <end position="66"/>
    </location>
</feature>
<feature type="transmembrane region" description="Helical" evidence="6">
    <location>
        <begin position="339"/>
        <end position="356"/>
    </location>
</feature>
<dbReference type="SUPFAM" id="SSF103473">
    <property type="entry name" value="MFS general substrate transporter"/>
    <property type="match status" value="1"/>
</dbReference>
<dbReference type="GO" id="GO:0005886">
    <property type="term" value="C:plasma membrane"/>
    <property type="evidence" value="ECO:0007669"/>
    <property type="project" value="UniProtKB-SubCell"/>
</dbReference>
<comment type="subcellular location">
    <subcellularLocation>
        <location evidence="1">Cell membrane</location>
        <topology evidence="1">Multi-pass membrane protein</topology>
    </subcellularLocation>
</comment>
<protein>
    <submittedName>
        <fullName evidence="8">MFS transporter</fullName>
    </submittedName>
</protein>
<dbReference type="Pfam" id="PF07690">
    <property type="entry name" value="MFS_1"/>
    <property type="match status" value="1"/>
</dbReference>
<feature type="transmembrane region" description="Helical" evidence="6">
    <location>
        <begin position="427"/>
        <end position="448"/>
    </location>
</feature>
<dbReference type="CDD" id="cd17319">
    <property type="entry name" value="MFS_ExuT_GudP_like"/>
    <property type="match status" value="1"/>
</dbReference>
<dbReference type="InterPro" id="IPR011701">
    <property type="entry name" value="MFS"/>
</dbReference>
<dbReference type="InterPro" id="IPR036259">
    <property type="entry name" value="MFS_trans_sf"/>
</dbReference>
<keyword evidence="4 6" id="KW-0472">Membrane</keyword>
<proteinExistence type="predicted"/>
<feature type="transmembrane region" description="Helical" evidence="6">
    <location>
        <begin position="109"/>
        <end position="132"/>
    </location>
</feature>
<evidence type="ECO:0000256" key="1">
    <source>
        <dbReference type="ARBA" id="ARBA00004651"/>
    </source>
</evidence>
<feature type="transmembrane region" description="Helical" evidence="6">
    <location>
        <begin position="404"/>
        <end position="421"/>
    </location>
</feature>
<evidence type="ECO:0000313" key="9">
    <source>
        <dbReference type="Proteomes" id="UP000283128"/>
    </source>
</evidence>
<dbReference type="RefSeq" id="WP_127830793.1">
    <property type="nucleotide sequence ID" value="NZ_RZYA01000014.1"/>
</dbReference>
<evidence type="ECO:0000256" key="4">
    <source>
        <dbReference type="ARBA" id="ARBA00023136"/>
    </source>
</evidence>
<dbReference type="PROSITE" id="PS50850">
    <property type="entry name" value="MFS"/>
    <property type="match status" value="1"/>
</dbReference>
<dbReference type="InterPro" id="IPR050382">
    <property type="entry name" value="MFS_Na/Anion_cotransporter"/>
</dbReference>
<feature type="transmembrane region" description="Helical" evidence="6">
    <location>
        <begin position="303"/>
        <end position="327"/>
    </location>
</feature>